<sequence>MALIYNHFGTWSDNVETVEPAQPWSLNDYDEPIASSLFGLCLRYFALREEEITDLPKSMIEKIEILRYDMEVVAKMHEAQVIFKLSWIGIGKYGNIDWTKTYTRCYREMPPDDFFIFAAINGIATRALWERLDESERHHLSSISSDVIRHTAVLMFNPTAFNIVQYKSVLVAAQNGWPGAVCAWIGIQNNTLSNVDYIKELAEDFEDSIIETSNLPHGNNPGKATLLAIREGHYHLLRYLPNVDTADSFDFLFMDGHVSLAFFRKLTHFPAIERLLNEELSDYMESVARALLNWMPDSEIQSLQQEANAAGDIQSISFINRILKDNDK</sequence>
<dbReference type="AlphaFoldDB" id="A0A3P6UV55"/>
<protein>
    <submittedName>
        <fullName evidence="1">Uncharacterized protein</fullName>
    </submittedName>
</protein>
<accession>A0A3P6UV55</accession>
<reference evidence="1 2" key="1">
    <citation type="submission" date="2018-08" db="EMBL/GenBank/DDBJ databases">
        <authorList>
            <person name="Laetsch R D."/>
            <person name="Stevens L."/>
            <person name="Kumar S."/>
            <person name="Blaxter L. M."/>
        </authorList>
    </citation>
    <scope>NUCLEOTIDE SEQUENCE [LARGE SCALE GENOMIC DNA]</scope>
</reference>
<gene>
    <name evidence="1" type="ORF">NLS_LOCUS5643</name>
</gene>
<dbReference type="OrthoDB" id="5812815at2759"/>
<keyword evidence="2" id="KW-1185">Reference proteome</keyword>
<evidence type="ECO:0000313" key="1">
    <source>
        <dbReference type="EMBL" id="VDK82204.1"/>
    </source>
</evidence>
<organism evidence="1 2">
    <name type="scientific">Litomosoides sigmodontis</name>
    <name type="common">Filarial nematode worm</name>
    <dbReference type="NCBI Taxonomy" id="42156"/>
    <lineage>
        <taxon>Eukaryota</taxon>
        <taxon>Metazoa</taxon>
        <taxon>Ecdysozoa</taxon>
        <taxon>Nematoda</taxon>
        <taxon>Chromadorea</taxon>
        <taxon>Rhabditida</taxon>
        <taxon>Spirurina</taxon>
        <taxon>Spiruromorpha</taxon>
        <taxon>Filarioidea</taxon>
        <taxon>Onchocercidae</taxon>
        <taxon>Litomosoides</taxon>
    </lineage>
</organism>
<dbReference type="OMA" id="CYREMPP"/>
<dbReference type="EMBL" id="UYRX01000436">
    <property type="protein sequence ID" value="VDK82204.1"/>
    <property type="molecule type" value="Genomic_DNA"/>
</dbReference>
<proteinExistence type="predicted"/>
<name>A0A3P6UV55_LITSI</name>
<evidence type="ECO:0000313" key="2">
    <source>
        <dbReference type="Proteomes" id="UP000277928"/>
    </source>
</evidence>
<dbReference type="Proteomes" id="UP000277928">
    <property type="component" value="Unassembled WGS sequence"/>
</dbReference>